<sequence length="381" mass="42879">AWSREVMCKTIYWDKKTKDFIDAVKDYYSYVSSWKILSGVSAARQNLMLLGGDSLVRATTTASSLETEQDRGNIAKTQIKATSNEPSSQGTSSGDGPRSQKAIGDTFAHTRYERVSKMFSDSLLTRVNTPRSDEDRLKHIELMKTYTTLQKKVLDLEDELKRTKTAQQTEIDGLERRVKKLEKNHRSRTHKLKRLYKFGLTARVISSSNDEALDKDNTSKQGRIDEIYADKDIALVSTHDDVIVQDEGIKDVDKEEVVKVVTTAKMIIYTAIDVAQVTTALADVPLSAAKTIVTTASTIIAKSTKTNVEVQDKCKGKEKLIKEPKVPEKRKHQIKADEELAKQLQAEIDEENRIAIEKAQQVEEVNLAWDDVSAQMKLIIN</sequence>
<proteinExistence type="predicted"/>
<gene>
    <name evidence="3" type="ORF">Tci_454934</name>
</gene>
<organism evidence="3">
    <name type="scientific">Tanacetum cinerariifolium</name>
    <name type="common">Dalmatian daisy</name>
    <name type="synonym">Chrysanthemum cinerariifolium</name>
    <dbReference type="NCBI Taxonomy" id="118510"/>
    <lineage>
        <taxon>Eukaryota</taxon>
        <taxon>Viridiplantae</taxon>
        <taxon>Streptophyta</taxon>
        <taxon>Embryophyta</taxon>
        <taxon>Tracheophyta</taxon>
        <taxon>Spermatophyta</taxon>
        <taxon>Magnoliopsida</taxon>
        <taxon>eudicotyledons</taxon>
        <taxon>Gunneridae</taxon>
        <taxon>Pentapetalae</taxon>
        <taxon>asterids</taxon>
        <taxon>campanulids</taxon>
        <taxon>Asterales</taxon>
        <taxon>Asteraceae</taxon>
        <taxon>Asteroideae</taxon>
        <taxon>Anthemideae</taxon>
        <taxon>Anthemidinae</taxon>
        <taxon>Tanacetum</taxon>
    </lineage>
</organism>
<feature type="non-terminal residue" evidence="3">
    <location>
        <position position="1"/>
    </location>
</feature>
<feature type="coiled-coil region" evidence="1">
    <location>
        <begin position="146"/>
        <end position="191"/>
    </location>
</feature>
<name>A0A699HTS4_TANCI</name>
<evidence type="ECO:0000256" key="1">
    <source>
        <dbReference type="SAM" id="Coils"/>
    </source>
</evidence>
<dbReference type="AlphaFoldDB" id="A0A699HTS4"/>
<feature type="coiled-coil region" evidence="1">
    <location>
        <begin position="334"/>
        <end position="361"/>
    </location>
</feature>
<reference evidence="3" key="1">
    <citation type="journal article" date="2019" name="Sci. Rep.">
        <title>Draft genome of Tanacetum cinerariifolium, the natural source of mosquito coil.</title>
        <authorList>
            <person name="Yamashiro T."/>
            <person name="Shiraishi A."/>
            <person name="Satake H."/>
            <person name="Nakayama K."/>
        </authorList>
    </citation>
    <scope>NUCLEOTIDE SEQUENCE</scope>
</reference>
<accession>A0A699HTS4</accession>
<feature type="region of interest" description="Disordered" evidence="2">
    <location>
        <begin position="61"/>
        <end position="102"/>
    </location>
</feature>
<keyword evidence="1" id="KW-0175">Coiled coil</keyword>
<feature type="compositionally biased region" description="Polar residues" evidence="2">
    <location>
        <begin position="75"/>
        <end position="94"/>
    </location>
</feature>
<comment type="caution">
    <text evidence="3">The sequence shown here is derived from an EMBL/GenBank/DDBJ whole genome shotgun (WGS) entry which is preliminary data.</text>
</comment>
<protein>
    <submittedName>
        <fullName evidence="3">Uncharacterized protein</fullName>
    </submittedName>
</protein>
<dbReference type="EMBL" id="BKCJ010213695">
    <property type="protein sequence ID" value="GEY82960.1"/>
    <property type="molecule type" value="Genomic_DNA"/>
</dbReference>
<evidence type="ECO:0000256" key="2">
    <source>
        <dbReference type="SAM" id="MobiDB-lite"/>
    </source>
</evidence>
<evidence type="ECO:0000313" key="3">
    <source>
        <dbReference type="EMBL" id="GEY82960.1"/>
    </source>
</evidence>